<dbReference type="OrthoDB" id="3664at2759"/>
<keyword evidence="4" id="KW-1185">Reference proteome</keyword>
<dbReference type="InterPro" id="IPR004843">
    <property type="entry name" value="Calcineurin-like_PHP"/>
</dbReference>
<dbReference type="GO" id="GO:0016787">
    <property type="term" value="F:hydrolase activity"/>
    <property type="evidence" value="ECO:0007669"/>
    <property type="project" value="InterPro"/>
</dbReference>
<protein>
    <recommendedName>
        <fullName evidence="2">Calcineurin-like phosphoesterase domain-containing protein</fullName>
    </recommendedName>
</protein>
<reference evidence="4" key="1">
    <citation type="journal article" date="2013" name="Proc. Natl. Acad. Sci. U.S.A.">
        <title>Genome structure and metabolic features in the red seaweed Chondrus crispus shed light on evolution of the Archaeplastida.</title>
        <authorList>
            <person name="Collen J."/>
            <person name="Porcel B."/>
            <person name="Carre W."/>
            <person name="Ball S.G."/>
            <person name="Chaparro C."/>
            <person name="Tonon T."/>
            <person name="Barbeyron T."/>
            <person name="Michel G."/>
            <person name="Noel B."/>
            <person name="Valentin K."/>
            <person name="Elias M."/>
            <person name="Artiguenave F."/>
            <person name="Arun A."/>
            <person name="Aury J.M."/>
            <person name="Barbosa-Neto J.F."/>
            <person name="Bothwell J.H."/>
            <person name="Bouget F.Y."/>
            <person name="Brillet L."/>
            <person name="Cabello-Hurtado F."/>
            <person name="Capella-Gutierrez S."/>
            <person name="Charrier B."/>
            <person name="Cladiere L."/>
            <person name="Cock J.M."/>
            <person name="Coelho S.M."/>
            <person name="Colleoni C."/>
            <person name="Czjzek M."/>
            <person name="Da Silva C."/>
            <person name="Delage L."/>
            <person name="Denoeud F."/>
            <person name="Deschamps P."/>
            <person name="Dittami S.M."/>
            <person name="Gabaldon T."/>
            <person name="Gachon C.M."/>
            <person name="Groisillier A."/>
            <person name="Herve C."/>
            <person name="Jabbari K."/>
            <person name="Katinka M."/>
            <person name="Kloareg B."/>
            <person name="Kowalczyk N."/>
            <person name="Labadie K."/>
            <person name="Leblanc C."/>
            <person name="Lopez P.J."/>
            <person name="McLachlan D.H."/>
            <person name="Meslet-Cladiere L."/>
            <person name="Moustafa A."/>
            <person name="Nehr Z."/>
            <person name="Nyvall Collen P."/>
            <person name="Panaud O."/>
            <person name="Partensky F."/>
            <person name="Poulain J."/>
            <person name="Rensing S.A."/>
            <person name="Rousvoal S."/>
            <person name="Samson G."/>
            <person name="Symeonidi A."/>
            <person name="Weissenbach J."/>
            <person name="Zambounis A."/>
            <person name="Wincker P."/>
            <person name="Boyen C."/>
        </authorList>
    </citation>
    <scope>NUCLEOTIDE SEQUENCE [LARGE SCALE GENOMIC DNA]</scope>
    <source>
        <strain evidence="4">cv. Stackhouse</strain>
    </source>
</reference>
<dbReference type="NCBIfam" id="TIGR04168">
    <property type="entry name" value="TIGR04168 family protein"/>
    <property type="match status" value="1"/>
</dbReference>
<evidence type="ECO:0000256" key="1">
    <source>
        <dbReference type="SAM" id="SignalP"/>
    </source>
</evidence>
<evidence type="ECO:0000259" key="2">
    <source>
        <dbReference type="Pfam" id="PF00149"/>
    </source>
</evidence>
<accession>R7QB69</accession>
<dbReference type="EMBL" id="HG001706">
    <property type="protein sequence ID" value="CDF34715.1"/>
    <property type="molecule type" value="Genomic_DNA"/>
</dbReference>
<dbReference type="Gene3D" id="3.60.21.10">
    <property type="match status" value="1"/>
</dbReference>
<dbReference type="PhylomeDB" id="R7QB69"/>
<proteinExistence type="predicted"/>
<feature type="signal peptide" evidence="1">
    <location>
        <begin position="1"/>
        <end position="15"/>
    </location>
</feature>
<dbReference type="PANTHER" id="PTHR35769">
    <property type="entry name" value="CALCINEURIN-LIKE METALLO-PHOSPHOESTERASE SUPERFAMILY PROTEIN"/>
    <property type="match status" value="1"/>
</dbReference>
<dbReference type="SUPFAM" id="SSF56300">
    <property type="entry name" value="Metallo-dependent phosphatases"/>
    <property type="match status" value="1"/>
</dbReference>
<dbReference type="Pfam" id="PF00149">
    <property type="entry name" value="Metallophos"/>
    <property type="match status" value="1"/>
</dbReference>
<gene>
    <name evidence="3" type="ORF">CHC_T00003631001</name>
</gene>
<dbReference type="CDD" id="cd07397">
    <property type="entry name" value="MPP_NostocDevT-like"/>
    <property type="match status" value="1"/>
</dbReference>
<dbReference type="PANTHER" id="PTHR35769:SF2">
    <property type="entry name" value="CALCINEURIN-LIKE METALLO-PHOSPHOESTERASE SUPERFAMILY PROTEIN"/>
    <property type="match status" value="1"/>
</dbReference>
<dbReference type="KEGG" id="ccp:CHC_T00003631001"/>
<dbReference type="Proteomes" id="UP000012073">
    <property type="component" value="Unassembled WGS sequence"/>
</dbReference>
<dbReference type="STRING" id="2769.R7QB69"/>
<sequence>MMLAFSFLAVGTANSFVPLLSTKRGGVCSSSIPSMCLSQARSEAAARASRIVCIGDIHGQWNESDERALRHLQPDLALFVGDYGNEDLRVTKRISELAASSDFGVATVFGNHDAFYTASMNGRRRAPYDKTKSCHVTEQIKMLGPYDVSYKSFAFDSVGVSVVGGRAFSHGGPNWKHKRFYRDFIGVQGIEHSAKKMKDAVAASHHNTVLFLSHSGPFGLGDHPSDPCGKDWGDFPGGDYGDPDLREAIEKARKDGFRVPLTVFGHMHKQLMGNNGNRTMIKTEQDGQSRGETVMVNAAVVPRHKVGSMTSESLHHFQVVEMGDHGSVDSVSETWITPTGVIAQSDVIYKAKLEVLVNGSINRKCMNVE</sequence>
<evidence type="ECO:0000313" key="4">
    <source>
        <dbReference type="Proteomes" id="UP000012073"/>
    </source>
</evidence>
<dbReference type="OMA" id="WNESDER"/>
<feature type="domain" description="Calcineurin-like phosphoesterase" evidence="2">
    <location>
        <begin position="50"/>
        <end position="269"/>
    </location>
</feature>
<evidence type="ECO:0000313" key="3">
    <source>
        <dbReference type="EMBL" id="CDF34715.1"/>
    </source>
</evidence>
<feature type="chain" id="PRO_5012361861" description="Calcineurin-like phosphoesterase domain-containing protein" evidence="1">
    <location>
        <begin position="16"/>
        <end position="369"/>
    </location>
</feature>
<dbReference type="GeneID" id="17322248"/>
<dbReference type="InterPro" id="IPR027629">
    <property type="entry name" value="DevT-like"/>
</dbReference>
<name>R7QB69_CHOCR</name>
<dbReference type="Gramene" id="CDF34715">
    <property type="protein sequence ID" value="CDF34715"/>
    <property type="gene ID" value="CHC_T00003631001"/>
</dbReference>
<dbReference type="AlphaFoldDB" id="R7QB69"/>
<dbReference type="InterPro" id="IPR029052">
    <property type="entry name" value="Metallo-depent_PP-like"/>
</dbReference>
<organism evidence="3 4">
    <name type="scientific">Chondrus crispus</name>
    <name type="common">Carrageen Irish moss</name>
    <name type="synonym">Polymorpha crispa</name>
    <dbReference type="NCBI Taxonomy" id="2769"/>
    <lineage>
        <taxon>Eukaryota</taxon>
        <taxon>Rhodophyta</taxon>
        <taxon>Florideophyceae</taxon>
        <taxon>Rhodymeniophycidae</taxon>
        <taxon>Gigartinales</taxon>
        <taxon>Gigartinaceae</taxon>
        <taxon>Chondrus</taxon>
    </lineage>
</organism>
<dbReference type="RefSeq" id="XP_005714534.1">
    <property type="nucleotide sequence ID" value="XM_005714477.1"/>
</dbReference>
<keyword evidence="1" id="KW-0732">Signal</keyword>